<evidence type="ECO:0000259" key="8">
    <source>
        <dbReference type="PROSITE" id="PS50842"/>
    </source>
</evidence>
<dbReference type="EMBL" id="JADXDR010000142">
    <property type="protein sequence ID" value="KAI7837877.1"/>
    <property type="molecule type" value="Genomic_DNA"/>
</dbReference>
<dbReference type="PANTHER" id="PTHR31867">
    <property type="entry name" value="EXPANSIN-A15"/>
    <property type="match status" value="1"/>
</dbReference>
<dbReference type="InterPro" id="IPR007117">
    <property type="entry name" value="Expansin_CBD"/>
</dbReference>
<evidence type="ECO:0000256" key="2">
    <source>
        <dbReference type="ARBA" id="ARBA00004191"/>
    </source>
</evidence>
<feature type="chain" id="PRO_5042297596" evidence="7">
    <location>
        <begin position="29"/>
        <end position="310"/>
    </location>
</feature>
<accession>A0AAD5H3C0</accession>
<dbReference type="Pfam" id="PF03330">
    <property type="entry name" value="DPBB_1"/>
    <property type="match status" value="1"/>
</dbReference>
<feature type="domain" description="Expansin-like EG45" evidence="8">
    <location>
        <begin position="62"/>
        <end position="187"/>
    </location>
</feature>
<dbReference type="Proteomes" id="UP001205105">
    <property type="component" value="Unassembled WGS sequence"/>
</dbReference>
<feature type="signal peptide" evidence="7">
    <location>
        <begin position="1"/>
        <end position="28"/>
    </location>
</feature>
<protein>
    <submittedName>
        <fullName evidence="10">Uncharacterized protein</fullName>
    </submittedName>
</protein>
<comment type="caution">
    <text evidence="10">The sequence shown here is derived from an EMBL/GenBank/DDBJ whole genome shotgun (WGS) entry which is preliminary data.</text>
</comment>
<evidence type="ECO:0000313" key="11">
    <source>
        <dbReference type="Proteomes" id="UP001205105"/>
    </source>
</evidence>
<dbReference type="InterPro" id="IPR009009">
    <property type="entry name" value="RlpA-like_DPBB"/>
</dbReference>
<dbReference type="PROSITE" id="PS50842">
    <property type="entry name" value="EXPANSIN_EG45"/>
    <property type="match status" value="1"/>
</dbReference>
<organism evidence="10 11">
    <name type="scientific">Chlorella ohadii</name>
    <dbReference type="NCBI Taxonomy" id="2649997"/>
    <lineage>
        <taxon>Eukaryota</taxon>
        <taxon>Viridiplantae</taxon>
        <taxon>Chlorophyta</taxon>
        <taxon>core chlorophytes</taxon>
        <taxon>Trebouxiophyceae</taxon>
        <taxon>Chlorellales</taxon>
        <taxon>Chlorellaceae</taxon>
        <taxon>Chlorella clade</taxon>
        <taxon>Chlorella</taxon>
    </lineage>
</organism>
<dbReference type="Pfam" id="PF01357">
    <property type="entry name" value="Expansin_C"/>
    <property type="match status" value="1"/>
</dbReference>
<keyword evidence="7" id="KW-0732">Signal</keyword>
<sequence>MQACNRQLGVLLAAAALLLAAAPRHATAVKPISDWVEGGLATHFGGAQDGMDPSSPSFGTKEGSCGYGAISKDRFPYFSTAALAPSNRFYTADALHGCGQCFQVQCADDRGGVCKRDGAGAPLSVLVMISDSCPECGADHLDVQSLAFAKLTKPPCPSPSSPQQLADPGVGRIGMRYRRVECAPPDDLKVSVMDFAGAGGWLRLAVDNAGGRAAVASVAVKGSSGDWQPLHNSWGATWEAAAAPTPPLSFRVTAFDGPSSQSDPMVKDWGKCGQEFIKTNGYCKCTCGNGGSDQQQQQAGGSRRMLRQRR</sequence>
<proteinExistence type="inferred from homology"/>
<dbReference type="InterPro" id="IPR007112">
    <property type="entry name" value="Expansin/allergen_DPBB_dom"/>
</dbReference>
<feature type="compositionally biased region" description="Low complexity" evidence="6">
    <location>
        <begin position="292"/>
        <end position="301"/>
    </location>
</feature>
<dbReference type="Gene3D" id="2.60.40.760">
    <property type="entry name" value="Expansin, cellulose-binding-like domain"/>
    <property type="match status" value="1"/>
</dbReference>
<dbReference type="InterPro" id="IPR036749">
    <property type="entry name" value="Expansin_CBD_sf"/>
</dbReference>
<evidence type="ECO:0000256" key="3">
    <source>
        <dbReference type="ARBA" id="ARBA00005392"/>
    </source>
</evidence>
<dbReference type="CDD" id="cd22271">
    <property type="entry name" value="DPBB_EXP_N-like"/>
    <property type="match status" value="1"/>
</dbReference>
<dbReference type="GO" id="GO:0009664">
    <property type="term" value="P:plant-type cell wall organization"/>
    <property type="evidence" value="ECO:0007669"/>
    <property type="project" value="InterPro"/>
</dbReference>
<evidence type="ECO:0000256" key="1">
    <source>
        <dbReference type="ARBA" id="ARBA00004170"/>
    </source>
</evidence>
<keyword evidence="5" id="KW-0472">Membrane</keyword>
<evidence type="ECO:0000256" key="4">
    <source>
        <dbReference type="ARBA" id="ARBA00022512"/>
    </source>
</evidence>
<dbReference type="SUPFAM" id="SSF49590">
    <property type="entry name" value="PHL pollen allergen"/>
    <property type="match status" value="1"/>
</dbReference>
<dbReference type="InterPro" id="IPR002963">
    <property type="entry name" value="Expansin"/>
</dbReference>
<dbReference type="Gene3D" id="2.40.40.10">
    <property type="entry name" value="RlpA-like domain"/>
    <property type="match status" value="1"/>
</dbReference>
<dbReference type="AlphaFoldDB" id="A0AAD5H3C0"/>
<evidence type="ECO:0000256" key="5">
    <source>
        <dbReference type="ARBA" id="ARBA00023136"/>
    </source>
</evidence>
<dbReference type="InterPro" id="IPR036908">
    <property type="entry name" value="RlpA-like_sf"/>
</dbReference>
<gene>
    <name evidence="10" type="ORF">COHA_008364</name>
</gene>
<comment type="subcellular location">
    <subcellularLocation>
        <location evidence="1">Membrane</location>
        <topology evidence="1">Peripheral membrane protein</topology>
    </subcellularLocation>
    <subcellularLocation>
        <location evidence="2">Secreted</location>
        <location evidence="2">Cell wall</location>
    </subcellularLocation>
</comment>
<evidence type="ECO:0000256" key="7">
    <source>
        <dbReference type="SAM" id="SignalP"/>
    </source>
</evidence>
<dbReference type="PROSITE" id="PS50843">
    <property type="entry name" value="EXPANSIN_CBD"/>
    <property type="match status" value="1"/>
</dbReference>
<keyword evidence="4" id="KW-0134">Cell wall</keyword>
<evidence type="ECO:0000313" key="10">
    <source>
        <dbReference type="EMBL" id="KAI7837877.1"/>
    </source>
</evidence>
<evidence type="ECO:0000259" key="9">
    <source>
        <dbReference type="PROSITE" id="PS50843"/>
    </source>
</evidence>
<name>A0AAD5H3C0_9CHLO</name>
<reference evidence="10" key="1">
    <citation type="submission" date="2020-11" db="EMBL/GenBank/DDBJ databases">
        <title>Chlorella ohadii genome sequencing and assembly.</title>
        <authorList>
            <person name="Murik O."/>
            <person name="Treves H."/>
            <person name="Kedem I."/>
            <person name="Shotland Y."/>
            <person name="Kaplan A."/>
        </authorList>
    </citation>
    <scope>NUCLEOTIDE SEQUENCE</scope>
    <source>
        <strain evidence="10">1</strain>
    </source>
</reference>
<keyword evidence="4" id="KW-0964">Secreted</keyword>
<dbReference type="SUPFAM" id="SSF50685">
    <property type="entry name" value="Barwin-like endoglucanases"/>
    <property type="match status" value="1"/>
</dbReference>
<comment type="similarity">
    <text evidence="3">Belongs to the expansin family. Expansin A subfamily.</text>
</comment>
<evidence type="ECO:0000256" key="6">
    <source>
        <dbReference type="SAM" id="MobiDB-lite"/>
    </source>
</evidence>
<feature type="region of interest" description="Disordered" evidence="6">
    <location>
        <begin position="290"/>
        <end position="310"/>
    </location>
</feature>
<keyword evidence="11" id="KW-1185">Reference proteome</keyword>
<feature type="domain" description="Expansin-like CBD" evidence="9">
    <location>
        <begin position="200"/>
        <end position="278"/>
    </location>
</feature>
<dbReference type="GO" id="GO:0016020">
    <property type="term" value="C:membrane"/>
    <property type="evidence" value="ECO:0007669"/>
    <property type="project" value="UniProtKB-SubCell"/>
</dbReference>